<protein>
    <submittedName>
        <fullName evidence="2">Uncharacterized protein</fullName>
    </submittedName>
</protein>
<dbReference type="Proteomes" id="UP000055611">
    <property type="component" value="Chromosome"/>
</dbReference>
<proteinExistence type="predicted"/>
<feature type="transmembrane region" description="Helical" evidence="1">
    <location>
        <begin position="20"/>
        <end position="42"/>
    </location>
</feature>
<feature type="transmembrane region" description="Helical" evidence="1">
    <location>
        <begin position="49"/>
        <end position="68"/>
    </location>
</feature>
<accession>A0ABN4LWF0</accession>
<keyword evidence="1" id="KW-0812">Transmembrane</keyword>
<evidence type="ECO:0000313" key="3">
    <source>
        <dbReference type="Proteomes" id="UP000055611"/>
    </source>
</evidence>
<gene>
    <name evidence="2" type="ORF">AWY79_02350</name>
</gene>
<sequence>MSYVAPSALKLITFIQDGRPVFWVALPILSSALLVILGVLTFKGSLISKYLMCGFLMLCGLLMVPYYFSPAIEAVPMRLFLGSYGLGWIVSSIWIFKVYPTE</sequence>
<evidence type="ECO:0000256" key="1">
    <source>
        <dbReference type="SAM" id="Phobius"/>
    </source>
</evidence>
<keyword evidence="1" id="KW-1133">Transmembrane helix</keyword>
<keyword evidence="3" id="KW-1185">Reference proteome</keyword>
<name>A0ABN4LWF0_9BACT</name>
<organism evidence="2 3">
    <name type="scientific">Pseudodesulfovibrio indicus</name>
    <dbReference type="NCBI Taxonomy" id="1716143"/>
    <lineage>
        <taxon>Bacteria</taxon>
        <taxon>Pseudomonadati</taxon>
        <taxon>Thermodesulfobacteriota</taxon>
        <taxon>Desulfovibrionia</taxon>
        <taxon>Desulfovibrionales</taxon>
        <taxon>Desulfovibrionaceae</taxon>
    </lineage>
</organism>
<reference evidence="2 3" key="1">
    <citation type="journal article" date="2016" name="Front. Microbiol.">
        <title>Genome Sequence of the Piezophilic, Mesophilic Sulfate-Reducing Bacterium Desulfovibrio indicus J2T.</title>
        <authorList>
            <person name="Cao J."/>
            <person name="Maignien L."/>
            <person name="Shao Z."/>
            <person name="Alain K."/>
            <person name="Jebbar M."/>
        </authorList>
    </citation>
    <scope>NUCLEOTIDE SEQUENCE [LARGE SCALE GENOMIC DNA]</scope>
    <source>
        <strain evidence="2 3">J2</strain>
    </source>
</reference>
<feature type="transmembrane region" description="Helical" evidence="1">
    <location>
        <begin position="80"/>
        <end position="99"/>
    </location>
</feature>
<dbReference type="EMBL" id="CP014206">
    <property type="protein sequence ID" value="AMK10036.1"/>
    <property type="molecule type" value="Genomic_DNA"/>
</dbReference>
<keyword evidence="1" id="KW-0472">Membrane</keyword>
<evidence type="ECO:0000313" key="2">
    <source>
        <dbReference type="EMBL" id="AMK10036.1"/>
    </source>
</evidence>